<name>A0ACC1TJJ9_9AGAR</name>
<protein>
    <submittedName>
        <fullName evidence="1">Uncharacterized protein</fullName>
    </submittedName>
</protein>
<dbReference type="EMBL" id="MU795769">
    <property type="protein sequence ID" value="KAJ3804889.1"/>
    <property type="molecule type" value="Genomic_DNA"/>
</dbReference>
<evidence type="ECO:0000313" key="2">
    <source>
        <dbReference type="Proteomes" id="UP001163835"/>
    </source>
</evidence>
<keyword evidence="2" id="KW-1185">Reference proteome</keyword>
<organism evidence="1 2">
    <name type="scientific">Lentinula aff. lateritia</name>
    <dbReference type="NCBI Taxonomy" id="2804960"/>
    <lineage>
        <taxon>Eukaryota</taxon>
        <taxon>Fungi</taxon>
        <taxon>Dikarya</taxon>
        <taxon>Basidiomycota</taxon>
        <taxon>Agaricomycotina</taxon>
        <taxon>Agaricomycetes</taxon>
        <taxon>Agaricomycetidae</taxon>
        <taxon>Agaricales</taxon>
        <taxon>Marasmiineae</taxon>
        <taxon>Omphalotaceae</taxon>
        <taxon>Lentinula</taxon>
    </lineage>
</organism>
<evidence type="ECO:0000313" key="1">
    <source>
        <dbReference type="EMBL" id="KAJ3804889.1"/>
    </source>
</evidence>
<dbReference type="Proteomes" id="UP001163835">
    <property type="component" value="Unassembled WGS sequence"/>
</dbReference>
<reference evidence="1" key="1">
    <citation type="submission" date="2022-09" db="EMBL/GenBank/DDBJ databases">
        <title>A Global Phylogenomic Analysis of the Shiitake Genus Lentinula.</title>
        <authorList>
            <consortium name="DOE Joint Genome Institute"/>
            <person name="Sierra-Patev S."/>
            <person name="Min B."/>
            <person name="Naranjo-Ortiz M."/>
            <person name="Looney B."/>
            <person name="Konkel Z."/>
            <person name="Slot J.C."/>
            <person name="Sakamoto Y."/>
            <person name="Steenwyk J.L."/>
            <person name="Rokas A."/>
            <person name="Carro J."/>
            <person name="Camarero S."/>
            <person name="Ferreira P."/>
            <person name="Molpeceres G."/>
            <person name="Ruiz-Duenas F.J."/>
            <person name="Serrano A."/>
            <person name="Henrissat B."/>
            <person name="Drula E."/>
            <person name="Hughes K.W."/>
            <person name="Mata J.L."/>
            <person name="Ishikawa N.K."/>
            <person name="Vargas-Isla R."/>
            <person name="Ushijima S."/>
            <person name="Smith C.A."/>
            <person name="Ahrendt S."/>
            <person name="Andreopoulos W."/>
            <person name="He G."/>
            <person name="Labutti K."/>
            <person name="Lipzen A."/>
            <person name="Ng V."/>
            <person name="Riley R."/>
            <person name="Sandor L."/>
            <person name="Barry K."/>
            <person name="Martinez A.T."/>
            <person name="Xiao Y."/>
            <person name="Gibbons J.G."/>
            <person name="Terashima K."/>
            <person name="Grigoriev I.V."/>
            <person name="Hibbett D.S."/>
        </authorList>
    </citation>
    <scope>NUCLEOTIDE SEQUENCE</scope>
    <source>
        <strain evidence="1">TMI1499</strain>
    </source>
</reference>
<sequence>MARNFQLEDSDEACEDVFIRSNFTIQDKNRNNEYYTQDQGGRSRQYLYPDVALSCWGNWSSVFLSHARPEHGRPHPFPRGFLDNPSTQARPDCAPASVPDSVTLRIYKSRRRNDRLESPRVGFRKVEDLVTTDHKFALGFVALGCVGGLVMGGRGAMVWAVVWWWCLRVLVLVVESVGVGVGERERERKGKGREGRVGKRRIRSTNTSSLLFRYLLRGVPYVITEHTDPSESSNTLSQTPDSKKNEKIFEYEEKEFMIRPGLEPGTFCETLTLKTNNHVSLVRKFEIFDSGNDRLFIPNSGISQSSKKTEVHRHRLTYITG</sequence>
<proteinExistence type="predicted"/>
<accession>A0ACC1TJJ9</accession>
<comment type="caution">
    <text evidence="1">The sequence shown here is derived from an EMBL/GenBank/DDBJ whole genome shotgun (WGS) entry which is preliminary data.</text>
</comment>
<gene>
    <name evidence="1" type="ORF">F5876DRAFT_70254</name>
</gene>